<dbReference type="GO" id="GO:0003677">
    <property type="term" value="F:DNA binding"/>
    <property type="evidence" value="ECO:0007669"/>
    <property type="project" value="UniProtKB-KW"/>
</dbReference>
<name>A0A417XZU2_9ACTN</name>
<dbReference type="InterPro" id="IPR011990">
    <property type="entry name" value="TPR-like_helical_dom_sf"/>
</dbReference>
<reference evidence="5 6" key="1">
    <citation type="submission" date="2018-09" db="EMBL/GenBank/DDBJ databases">
        <title>Genome sequencing of Nocardioides immobilis CCTCC AB 2017083 for comparison to Nocardioides silvaticus.</title>
        <authorList>
            <person name="Li C."/>
            <person name="Wang G."/>
        </authorList>
    </citation>
    <scope>NUCLEOTIDE SEQUENCE [LARGE SCALE GENOMIC DNA]</scope>
    <source>
        <strain evidence="5 6">CCTCC AB 2017083</strain>
    </source>
</reference>
<organism evidence="5 6">
    <name type="scientific">Nocardioides immobilis</name>
    <dbReference type="NCBI Taxonomy" id="2049295"/>
    <lineage>
        <taxon>Bacteria</taxon>
        <taxon>Bacillati</taxon>
        <taxon>Actinomycetota</taxon>
        <taxon>Actinomycetes</taxon>
        <taxon>Propionibacteriales</taxon>
        <taxon>Nocardioidaceae</taxon>
        <taxon>Nocardioides</taxon>
    </lineage>
</organism>
<gene>
    <name evidence="5" type="ORF">D0Z08_16275</name>
</gene>
<dbReference type="AlphaFoldDB" id="A0A417XZU2"/>
<dbReference type="GO" id="GO:0006355">
    <property type="term" value="P:regulation of DNA-templated transcription"/>
    <property type="evidence" value="ECO:0007669"/>
    <property type="project" value="InterPro"/>
</dbReference>
<feature type="domain" description="HTH luxR-type" evidence="4">
    <location>
        <begin position="479"/>
        <end position="544"/>
    </location>
</feature>
<protein>
    <submittedName>
        <fullName evidence="5">DNA-binding response regulator</fullName>
    </submittedName>
</protein>
<dbReference type="InterPro" id="IPR036388">
    <property type="entry name" value="WH-like_DNA-bd_sf"/>
</dbReference>
<evidence type="ECO:0000256" key="3">
    <source>
        <dbReference type="ARBA" id="ARBA00023163"/>
    </source>
</evidence>
<evidence type="ECO:0000313" key="5">
    <source>
        <dbReference type="EMBL" id="RHW25899.1"/>
    </source>
</evidence>
<evidence type="ECO:0000259" key="4">
    <source>
        <dbReference type="PROSITE" id="PS50043"/>
    </source>
</evidence>
<comment type="caution">
    <text evidence="5">The sequence shown here is derived from an EMBL/GenBank/DDBJ whole genome shotgun (WGS) entry which is preliminary data.</text>
</comment>
<accession>A0A417XZU2</accession>
<dbReference type="EMBL" id="QXGH01000020">
    <property type="protein sequence ID" value="RHW25899.1"/>
    <property type="molecule type" value="Genomic_DNA"/>
</dbReference>
<keyword evidence="6" id="KW-1185">Reference proteome</keyword>
<evidence type="ECO:0000313" key="6">
    <source>
        <dbReference type="Proteomes" id="UP000283644"/>
    </source>
</evidence>
<dbReference type="OrthoDB" id="27092at2"/>
<dbReference type="PANTHER" id="PTHR44688">
    <property type="entry name" value="DNA-BINDING TRANSCRIPTIONAL ACTIVATOR DEVR_DOSR"/>
    <property type="match status" value="1"/>
</dbReference>
<evidence type="ECO:0000256" key="1">
    <source>
        <dbReference type="ARBA" id="ARBA00023015"/>
    </source>
</evidence>
<dbReference type="PANTHER" id="PTHR44688:SF16">
    <property type="entry name" value="DNA-BINDING TRANSCRIPTIONAL ACTIVATOR DEVR_DOSR"/>
    <property type="match status" value="1"/>
</dbReference>
<dbReference type="InterPro" id="IPR016032">
    <property type="entry name" value="Sig_transdc_resp-reg_C-effctor"/>
</dbReference>
<dbReference type="PROSITE" id="PS00622">
    <property type="entry name" value="HTH_LUXR_1"/>
    <property type="match status" value="1"/>
</dbReference>
<dbReference type="CDD" id="cd06170">
    <property type="entry name" value="LuxR_C_like"/>
    <property type="match status" value="1"/>
</dbReference>
<proteinExistence type="predicted"/>
<keyword evidence="2 5" id="KW-0238">DNA-binding</keyword>
<dbReference type="SMART" id="SM00421">
    <property type="entry name" value="HTH_LUXR"/>
    <property type="match status" value="1"/>
</dbReference>
<dbReference type="Gene3D" id="1.25.40.10">
    <property type="entry name" value="Tetratricopeptide repeat domain"/>
    <property type="match status" value="2"/>
</dbReference>
<keyword evidence="3" id="KW-0804">Transcription</keyword>
<dbReference type="SUPFAM" id="SSF48452">
    <property type="entry name" value="TPR-like"/>
    <property type="match status" value="2"/>
</dbReference>
<dbReference type="SUPFAM" id="SSF46894">
    <property type="entry name" value="C-terminal effector domain of the bipartite response regulators"/>
    <property type="match status" value="1"/>
</dbReference>
<dbReference type="RefSeq" id="WP_118926310.1">
    <property type="nucleotide sequence ID" value="NZ_QXGH01000020.1"/>
</dbReference>
<dbReference type="Pfam" id="PF00196">
    <property type="entry name" value="GerE"/>
    <property type="match status" value="1"/>
</dbReference>
<dbReference type="PROSITE" id="PS50043">
    <property type="entry name" value="HTH_LUXR_2"/>
    <property type="match status" value="1"/>
</dbReference>
<dbReference type="InterPro" id="IPR000792">
    <property type="entry name" value="Tscrpt_reg_LuxR_C"/>
</dbReference>
<keyword evidence="1" id="KW-0805">Transcription regulation</keyword>
<dbReference type="Gene3D" id="1.10.10.10">
    <property type="entry name" value="Winged helix-like DNA-binding domain superfamily/Winged helix DNA-binding domain"/>
    <property type="match status" value="1"/>
</dbReference>
<dbReference type="PRINTS" id="PR00038">
    <property type="entry name" value="HTHLUXR"/>
</dbReference>
<dbReference type="Proteomes" id="UP000283644">
    <property type="component" value="Unassembled WGS sequence"/>
</dbReference>
<evidence type="ECO:0000256" key="2">
    <source>
        <dbReference type="ARBA" id="ARBA00023125"/>
    </source>
</evidence>
<sequence>MATVESLESARAAFSAGRWEEARAAFAASAAVDESADALDGLGRACWWLGDVRSAIRHRERAFTLLRQTGRDDEAAIVALDLCVWYLTNLENGAAASGWLARAARAAERTTDRAVRGWLVLIGAYLSSDPRERYDGLEVARALAVQASDDGLHAMALADLGLLRVAGGEVEDGMRLLDEAMATTLGGYEGRLEVVVWSSCNMLAACSLVDDLPRATQWCRAAEEFTQAYGCPFLHARCRAHYGSVLVAAGRWGLAEPELLRALSMSEDVGRQPLVEARAALAALRLRQGRLSEATELVEGLDTSGPRATLVVAEVRLADGRGKEAAALLRAGLGLLEADDPQGDLLAAALSEAYLALGDVPGAAATLDARRADPARSLLPRGRAQLARCTGLVAAASGDAATAARRLAHALDAFERHNLPFEAARTRLDLARTVAAEDPAAAAGHAAGALRDLRRLGAAGEAAAAAALLRELGVVPGPEPRDPGVLTRREQDVLALVADGLSNPEIAARLFLSRKTVAHHVSSILTKLALRSRAEAAAYAARNRGTSS</sequence>